<feature type="binding site" evidence="3">
    <location>
        <position position="50"/>
    </location>
    <ligand>
        <name>a divalent metal cation</name>
        <dbReference type="ChEBI" id="CHEBI:60240"/>
    </ligand>
</feature>
<dbReference type="EMBL" id="JACCKA010000005">
    <property type="protein sequence ID" value="NZA24842.1"/>
    <property type="molecule type" value="Genomic_DNA"/>
</dbReference>
<feature type="binding site" evidence="3">
    <location>
        <position position="146"/>
    </location>
    <ligand>
        <name>a divalent metal cation</name>
        <dbReference type="ChEBI" id="CHEBI:60240"/>
    </ligand>
</feature>
<dbReference type="RefSeq" id="WP_180676652.1">
    <property type="nucleotide sequence ID" value="NZ_JACCKA010000005.1"/>
</dbReference>
<keyword evidence="2 3" id="KW-0479">Metal-binding</keyword>
<dbReference type="Gene3D" id="1.20.120.450">
    <property type="entry name" value="dinb family like domain"/>
    <property type="match status" value="1"/>
</dbReference>
<protein>
    <submittedName>
        <fullName evidence="4">DinB family protein</fullName>
    </submittedName>
</protein>
<dbReference type="InterPro" id="IPR007837">
    <property type="entry name" value="DinB"/>
</dbReference>
<evidence type="ECO:0000256" key="3">
    <source>
        <dbReference type="PIRSR" id="PIRSR607837-1"/>
    </source>
</evidence>
<comment type="caution">
    <text evidence="4">The sequence shown here is derived from an EMBL/GenBank/DDBJ whole genome shotgun (WGS) entry which is preliminary data.</text>
</comment>
<dbReference type="SUPFAM" id="SSF109854">
    <property type="entry name" value="DinB/YfiT-like putative metalloenzymes"/>
    <property type="match status" value="1"/>
</dbReference>
<organism evidence="4 5">
    <name type="scientific">Luteimonas salinisoli</name>
    <dbReference type="NCBI Taxonomy" id="2752307"/>
    <lineage>
        <taxon>Bacteria</taxon>
        <taxon>Pseudomonadati</taxon>
        <taxon>Pseudomonadota</taxon>
        <taxon>Gammaproteobacteria</taxon>
        <taxon>Lysobacterales</taxon>
        <taxon>Lysobacteraceae</taxon>
        <taxon>Luteimonas</taxon>
    </lineage>
</organism>
<evidence type="ECO:0000313" key="4">
    <source>
        <dbReference type="EMBL" id="NZA24842.1"/>
    </source>
</evidence>
<gene>
    <name evidence="4" type="ORF">H0E84_00435</name>
</gene>
<dbReference type="InterPro" id="IPR034660">
    <property type="entry name" value="DinB/YfiT-like"/>
</dbReference>
<keyword evidence="5" id="KW-1185">Reference proteome</keyword>
<dbReference type="PANTHER" id="PTHR37302:SF1">
    <property type="entry name" value="PROTEIN DINB"/>
    <property type="match status" value="1"/>
</dbReference>
<comment type="similarity">
    <text evidence="1">Belongs to the DinB family.</text>
</comment>
<accession>A0A853J7U8</accession>
<dbReference type="GO" id="GO:0046872">
    <property type="term" value="F:metal ion binding"/>
    <property type="evidence" value="ECO:0007669"/>
    <property type="project" value="UniProtKB-KW"/>
</dbReference>
<dbReference type="PANTHER" id="PTHR37302">
    <property type="entry name" value="SLR1116 PROTEIN"/>
    <property type="match status" value="1"/>
</dbReference>
<feature type="binding site" evidence="3">
    <location>
        <position position="150"/>
    </location>
    <ligand>
        <name>a divalent metal cation</name>
        <dbReference type="ChEBI" id="CHEBI:60240"/>
    </ligand>
</feature>
<name>A0A853J7U8_9GAMM</name>
<evidence type="ECO:0000313" key="5">
    <source>
        <dbReference type="Proteomes" id="UP000578091"/>
    </source>
</evidence>
<evidence type="ECO:0000256" key="1">
    <source>
        <dbReference type="ARBA" id="ARBA00008635"/>
    </source>
</evidence>
<sequence>MSRPDHVALMARYNRWMNERLYRAAAALPAAELARDRGAFFGSILGTLNHLLVADLIWLRRFGAAPGAHPLLAQLQSMPVPPTLDATLFDRLDALAAARERMDALVEAWTGALDETALATPLRYRNTAGKTFERETFGLLMHLFNHQTHHRGQVTTLLSQAGVDMGVTDLLALLPVADAPAADDGTHPH</sequence>
<dbReference type="Pfam" id="PF05163">
    <property type="entry name" value="DinB"/>
    <property type="match status" value="1"/>
</dbReference>
<evidence type="ECO:0000256" key="2">
    <source>
        <dbReference type="ARBA" id="ARBA00022723"/>
    </source>
</evidence>
<reference evidence="4 5" key="1">
    <citation type="submission" date="2020-07" db="EMBL/GenBank/DDBJ databases">
        <title>Luteimonas sp. SJ-92.</title>
        <authorList>
            <person name="Huang X.-X."/>
            <person name="Xu L."/>
            <person name="Sun J.-Q."/>
        </authorList>
    </citation>
    <scope>NUCLEOTIDE SEQUENCE [LARGE SCALE GENOMIC DNA]</scope>
    <source>
        <strain evidence="4 5">SJ-92</strain>
    </source>
</reference>
<dbReference type="Proteomes" id="UP000578091">
    <property type="component" value="Unassembled WGS sequence"/>
</dbReference>
<proteinExistence type="inferred from homology"/>
<dbReference type="AlphaFoldDB" id="A0A853J7U8"/>